<keyword evidence="3" id="KW-1185">Reference proteome</keyword>
<sequence length="89" mass="10294">MDNLYILLIIYVLLNVIAFAAYGFDKRKAQTAKWRTPEATLLFLAFLGPFGAYAGMQIFRHKTQKKPFTWMVPLFMVIHLIVLAVLIFI</sequence>
<feature type="transmembrane region" description="Helical" evidence="1">
    <location>
        <begin position="36"/>
        <end position="56"/>
    </location>
</feature>
<name>A0AA96V362_9EURY</name>
<dbReference type="InterPro" id="IPR010718">
    <property type="entry name" value="DUF1294"/>
</dbReference>
<dbReference type="PIRSF" id="PIRSF002599">
    <property type="entry name" value="Cold_shock_A"/>
    <property type="match status" value="1"/>
</dbReference>
<keyword evidence="1" id="KW-1133">Transmembrane helix</keyword>
<evidence type="ECO:0000313" key="2">
    <source>
        <dbReference type="EMBL" id="WNY24986.1"/>
    </source>
</evidence>
<proteinExistence type="predicted"/>
<protein>
    <recommendedName>
        <fullName evidence="4">DUF1294 domain-containing protein</fullName>
    </recommendedName>
</protein>
<dbReference type="EMBL" id="CP131060">
    <property type="protein sequence ID" value="WNY24986.1"/>
    <property type="molecule type" value="Genomic_DNA"/>
</dbReference>
<keyword evidence="1" id="KW-0812">Transmembrane</keyword>
<gene>
    <name evidence="2" type="ORF">MsAc7_05180</name>
</gene>
<accession>A0AA96V362</accession>
<reference evidence="2 3" key="1">
    <citation type="submission" date="2023-07" db="EMBL/GenBank/DDBJ databases">
        <title>Closed genoem sequence of Methanosarcinaceae archaeon Ac7.</title>
        <authorList>
            <person name="Poehlein A."/>
            <person name="Protasov E."/>
            <person name="Platt K."/>
            <person name="Reeh H."/>
            <person name="Daniel R."/>
            <person name="Brune A."/>
        </authorList>
    </citation>
    <scope>NUCLEOTIDE SEQUENCE [LARGE SCALE GENOMIC DNA]</scope>
    <source>
        <strain evidence="2 3">Ac7</strain>
    </source>
</reference>
<evidence type="ECO:0000313" key="3">
    <source>
        <dbReference type="Proteomes" id="UP001303587"/>
    </source>
</evidence>
<dbReference type="GO" id="GO:0003676">
    <property type="term" value="F:nucleic acid binding"/>
    <property type="evidence" value="ECO:0007669"/>
    <property type="project" value="InterPro"/>
</dbReference>
<feature type="transmembrane region" description="Helical" evidence="1">
    <location>
        <begin position="68"/>
        <end position="88"/>
    </location>
</feature>
<evidence type="ECO:0008006" key="4">
    <source>
        <dbReference type="Google" id="ProtNLM"/>
    </source>
</evidence>
<dbReference type="AlphaFoldDB" id="A0AA96V362"/>
<dbReference type="InterPro" id="IPR012156">
    <property type="entry name" value="Cold_shock_CspA"/>
</dbReference>
<evidence type="ECO:0000256" key="1">
    <source>
        <dbReference type="SAM" id="Phobius"/>
    </source>
</evidence>
<dbReference type="Proteomes" id="UP001303587">
    <property type="component" value="Chromosome"/>
</dbReference>
<dbReference type="Pfam" id="PF06961">
    <property type="entry name" value="DUF1294"/>
    <property type="match status" value="1"/>
</dbReference>
<keyword evidence="1" id="KW-0472">Membrane</keyword>
<feature type="transmembrane region" description="Helical" evidence="1">
    <location>
        <begin position="6"/>
        <end position="24"/>
    </location>
</feature>
<dbReference type="RefSeq" id="WP_338103040.1">
    <property type="nucleotide sequence ID" value="NZ_CP131060.1"/>
</dbReference>
<organism evidence="2 3">
    <name type="scientific">Methanolapillus millepedarum</name>
    <dbReference type="NCBI Taxonomy" id="3028296"/>
    <lineage>
        <taxon>Archaea</taxon>
        <taxon>Methanobacteriati</taxon>
        <taxon>Methanobacteriota</taxon>
        <taxon>Stenosarchaea group</taxon>
        <taxon>Methanomicrobia</taxon>
        <taxon>Methanosarcinales</taxon>
        <taxon>Methanosarcinaceae</taxon>
        <taxon>Methanolapillus</taxon>
    </lineage>
</organism>
<dbReference type="GeneID" id="89229636"/>